<dbReference type="GO" id="GO:0045944">
    <property type="term" value="P:positive regulation of transcription by RNA polymerase II"/>
    <property type="evidence" value="ECO:0007669"/>
    <property type="project" value="TreeGrafter"/>
</dbReference>
<dbReference type="AlphaFoldDB" id="A0A6A6AQQ0"/>
<dbReference type="RefSeq" id="XP_033527920.1">
    <property type="nucleotide sequence ID" value="XM_033665509.1"/>
</dbReference>
<keyword evidence="13" id="KW-1185">Reference proteome</keyword>
<dbReference type="PROSITE" id="PS00463">
    <property type="entry name" value="ZN2_CY6_FUNGAL_1"/>
    <property type="match status" value="1"/>
</dbReference>
<dbReference type="PANTHER" id="PTHR47655:SF2">
    <property type="entry name" value="QUINIC ACID UTILIZATION ACTIVATOR"/>
    <property type="match status" value="1"/>
</dbReference>
<keyword evidence="2" id="KW-0479">Metal-binding</keyword>
<dbReference type="InterPro" id="IPR052783">
    <property type="entry name" value="Metabolic/Drug-Res_Regulator"/>
</dbReference>
<dbReference type="FunFam" id="4.10.240.10:FF:000005">
    <property type="entry name" value="Quinic acid utilization activator"/>
    <property type="match status" value="1"/>
</dbReference>
<evidence type="ECO:0000259" key="11">
    <source>
        <dbReference type="PROSITE" id="PS50048"/>
    </source>
</evidence>
<dbReference type="SUPFAM" id="SSF57701">
    <property type="entry name" value="Zn2/Cys6 DNA-binding domain"/>
    <property type="match status" value="1"/>
</dbReference>
<evidence type="ECO:0000256" key="9">
    <source>
        <dbReference type="ARBA" id="ARBA00023242"/>
    </source>
</evidence>
<feature type="domain" description="Zn(2)-C6 fungal-type" evidence="11">
    <location>
        <begin position="28"/>
        <end position="58"/>
    </location>
</feature>
<keyword evidence="8" id="KW-0804">Transcription</keyword>
<accession>A0A6A6AQQ0</accession>
<dbReference type="EMBL" id="ML977499">
    <property type="protein sequence ID" value="KAF2133533.1"/>
    <property type="molecule type" value="Genomic_DNA"/>
</dbReference>
<evidence type="ECO:0000256" key="2">
    <source>
        <dbReference type="ARBA" id="ARBA00022723"/>
    </source>
</evidence>
<organism evidence="12 13">
    <name type="scientific">Dothidotthia symphoricarpi CBS 119687</name>
    <dbReference type="NCBI Taxonomy" id="1392245"/>
    <lineage>
        <taxon>Eukaryota</taxon>
        <taxon>Fungi</taxon>
        <taxon>Dikarya</taxon>
        <taxon>Ascomycota</taxon>
        <taxon>Pezizomycotina</taxon>
        <taxon>Dothideomycetes</taxon>
        <taxon>Pleosporomycetidae</taxon>
        <taxon>Pleosporales</taxon>
        <taxon>Dothidotthiaceae</taxon>
        <taxon>Dothidotthia</taxon>
    </lineage>
</organism>
<keyword evidence="9" id="KW-0539">Nucleus</keyword>
<evidence type="ECO:0000256" key="10">
    <source>
        <dbReference type="SAM" id="MobiDB-lite"/>
    </source>
</evidence>
<evidence type="ECO:0000256" key="7">
    <source>
        <dbReference type="ARBA" id="ARBA00023159"/>
    </source>
</evidence>
<dbReference type="Gene3D" id="4.10.240.10">
    <property type="entry name" value="Zn(2)-C6 fungal-type DNA-binding domain"/>
    <property type="match status" value="1"/>
</dbReference>
<dbReference type="GO" id="GO:0003677">
    <property type="term" value="F:DNA binding"/>
    <property type="evidence" value="ECO:0007669"/>
    <property type="project" value="UniProtKB-KW"/>
</dbReference>
<dbReference type="Proteomes" id="UP000799771">
    <property type="component" value="Unassembled WGS sequence"/>
</dbReference>
<dbReference type="SMART" id="SM00066">
    <property type="entry name" value="GAL4"/>
    <property type="match status" value="1"/>
</dbReference>
<dbReference type="Pfam" id="PF00172">
    <property type="entry name" value="Zn_clus"/>
    <property type="match status" value="1"/>
</dbReference>
<dbReference type="PANTHER" id="PTHR47655">
    <property type="entry name" value="QUINIC ACID UTILIZATION ACTIVATOR"/>
    <property type="match status" value="1"/>
</dbReference>
<reference evidence="12" key="1">
    <citation type="journal article" date="2020" name="Stud. Mycol.">
        <title>101 Dothideomycetes genomes: a test case for predicting lifestyles and emergence of pathogens.</title>
        <authorList>
            <person name="Haridas S."/>
            <person name="Albert R."/>
            <person name="Binder M."/>
            <person name="Bloem J."/>
            <person name="Labutti K."/>
            <person name="Salamov A."/>
            <person name="Andreopoulos B."/>
            <person name="Baker S."/>
            <person name="Barry K."/>
            <person name="Bills G."/>
            <person name="Bluhm B."/>
            <person name="Cannon C."/>
            <person name="Castanera R."/>
            <person name="Culley D."/>
            <person name="Daum C."/>
            <person name="Ezra D."/>
            <person name="Gonzalez J."/>
            <person name="Henrissat B."/>
            <person name="Kuo A."/>
            <person name="Liang C."/>
            <person name="Lipzen A."/>
            <person name="Lutzoni F."/>
            <person name="Magnuson J."/>
            <person name="Mondo S."/>
            <person name="Nolan M."/>
            <person name="Ohm R."/>
            <person name="Pangilinan J."/>
            <person name="Park H.-J."/>
            <person name="Ramirez L."/>
            <person name="Alfaro M."/>
            <person name="Sun H."/>
            <person name="Tritt A."/>
            <person name="Yoshinaga Y."/>
            <person name="Zwiers L.-H."/>
            <person name="Turgeon B."/>
            <person name="Goodwin S."/>
            <person name="Spatafora J."/>
            <person name="Crous P."/>
            <person name="Grigoriev I."/>
        </authorList>
    </citation>
    <scope>NUCLEOTIDE SEQUENCE</scope>
    <source>
        <strain evidence="12">CBS 119687</strain>
    </source>
</reference>
<keyword evidence="4" id="KW-0672">Quinate metabolism</keyword>
<dbReference type="GO" id="GO:0008270">
    <property type="term" value="F:zinc ion binding"/>
    <property type="evidence" value="ECO:0007669"/>
    <property type="project" value="InterPro"/>
</dbReference>
<evidence type="ECO:0000313" key="13">
    <source>
        <dbReference type="Proteomes" id="UP000799771"/>
    </source>
</evidence>
<sequence length="733" mass="81545">MPAQGQAKRRRASQATDGPAKRTRVSRACDQCRVAREKCDGVQPMCSSCSMSSRGCTYTANPKKRGIQPGYIRALELALAWLFQLNADDETSLNDKLAQGGASSLLLSRDSKESNRLHKKWRKSSFYRDVDKLLSGGETSRHEPAEPLSPRSDDEDSDVDEMRVPPVIQGEDFDQGKQDEAGPGGLLHQPSSAFLPHVLQSPNLVSLPPDCWRLLETYFTYIQSWFPISEKHDLLKLSYSYPAQGLPVSPDLPESGAHAELWSILAAASIYDGGNMSQFEDQDHPSKTTPRQLYDTAKAWIPNEFGGFDLGHVKALLNLAIFNVSQSSIEPAWLLVGCASRILERMNNASLNASSRLKHTVAGCFILDTILALQLGRRSYFQRSDLKQLGSINEDNIEEWQPWTGGQHTSSQQQARIPVMSISSFNCLVEIVDILASCEEQLSSGFSADHASQRFEIWKASLPPKLDYLRFDNTTTPLTPPAILLQLASCTTALSLAPSEPRFHQILQMLERAQEHIGLASLPPVTSYLLGIIRKYSARLTTNQALHARIERLHLDIAQTWQISSSALHTTQIRTNETSKTLPRRSITAMQMPTPDSVHNPLSRPQTVHQTAATGIIQTMPTPHNSIVPDLHTTSSLYQPDDAFLGLHSPVLPDPRYPNMTNDLENFFDDLASLDSTNRLEHQPQFMQNLGFAPDANMSDLFGDYMPLQSSAFVAQENHESMPFDQYSFFDGS</sequence>
<keyword evidence="6" id="KW-0238">DNA-binding</keyword>
<dbReference type="GeneID" id="54405941"/>
<dbReference type="GO" id="GO:0000981">
    <property type="term" value="F:DNA-binding transcription factor activity, RNA polymerase II-specific"/>
    <property type="evidence" value="ECO:0007669"/>
    <property type="project" value="InterPro"/>
</dbReference>
<dbReference type="CDD" id="cd00067">
    <property type="entry name" value="GAL4"/>
    <property type="match status" value="1"/>
</dbReference>
<protein>
    <recommendedName>
        <fullName evidence="11">Zn(2)-C6 fungal-type domain-containing protein</fullName>
    </recommendedName>
</protein>
<evidence type="ECO:0000256" key="3">
    <source>
        <dbReference type="ARBA" id="ARBA00022833"/>
    </source>
</evidence>
<evidence type="ECO:0000313" key="12">
    <source>
        <dbReference type="EMBL" id="KAF2133533.1"/>
    </source>
</evidence>
<feature type="region of interest" description="Disordered" evidence="10">
    <location>
        <begin position="136"/>
        <end position="186"/>
    </location>
</feature>
<dbReference type="PROSITE" id="PS50048">
    <property type="entry name" value="ZN2_CY6_FUNGAL_2"/>
    <property type="match status" value="1"/>
</dbReference>
<dbReference type="InterPro" id="IPR001138">
    <property type="entry name" value="Zn2Cys6_DnaBD"/>
</dbReference>
<evidence type="ECO:0000256" key="5">
    <source>
        <dbReference type="ARBA" id="ARBA00023015"/>
    </source>
</evidence>
<keyword evidence="3" id="KW-0862">Zinc</keyword>
<evidence type="ECO:0000256" key="8">
    <source>
        <dbReference type="ARBA" id="ARBA00023163"/>
    </source>
</evidence>
<proteinExistence type="predicted"/>
<dbReference type="InterPro" id="IPR036864">
    <property type="entry name" value="Zn2-C6_fun-type_DNA-bd_sf"/>
</dbReference>
<evidence type="ECO:0000256" key="1">
    <source>
        <dbReference type="ARBA" id="ARBA00004123"/>
    </source>
</evidence>
<dbReference type="SMART" id="SM00906">
    <property type="entry name" value="Fungal_trans"/>
    <property type="match status" value="1"/>
</dbReference>
<dbReference type="InterPro" id="IPR007219">
    <property type="entry name" value="XnlR_reg_dom"/>
</dbReference>
<keyword evidence="5" id="KW-0805">Transcription regulation</keyword>
<evidence type="ECO:0000256" key="6">
    <source>
        <dbReference type="ARBA" id="ARBA00023125"/>
    </source>
</evidence>
<dbReference type="GO" id="GO:0005634">
    <property type="term" value="C:nucleus"/>
    <property type="evidence" value="ECO:0007669"/>
    <property type="project" value="UniProtKB-SubCell"/>
</dbReference>
<dbReference type="CDD" id="cd12148">
    <property type="entry name" value="fungal_TF_MHR"/>
    <property type="match status" value="1"/>
</dbReference>
<dbReference type="Pfam" id="PF04082">
    <property type="entry name" value="Fungal_trans"/>
    <property type="match status" value="1"/>
</dbReference>
<keyword evidence="7" id="KW-0010">Activator</keyword>
<evidence type="ECO:0000256" key="4">
    <source>
        <dbReference type="ARBA" id="ARBA00022911"/>
    </source>
</evidence>
<dbReference type="OrthoDB" id="3364175at2759"/>
<name>A0A6A6AQQ0_9PLEO</name>
<feature type="region of interest" description="Disordered" evidence="10">
    <location>
        <begin position="1"/>
        <end position="22"/>
    </location>
</feature>
<comment type="subcellular location">
    <subcellularLocation>
        <location evidence="1">Nucleus</location>
    </subcellularLocation>
</comment>
<gene>
    <name evidence="12" type="ORF">P153DRAFT_332420</name>
</gene>
<dbReference type="GO" id="GO:0006351">
    <property type="term" value="P:DNA-templated transcription"/>
    <property type="evidence" value="ECO:0007669"/>
    <property type="project" value="InterPro"/>
</dbReference>